<evidence type="ECO:0000259" key="10">
    <source>
        <dbReference type="PROSITE" id="PS52004"/>
    </source>
</evidence>
<name>A0A2A9P8B6_OPHUN</name>
<feature type="domain" description="Carrier" evidence="9">
    <location>
        <begin position="2417"/>
        <end position="2496"/>
    </location>
</feature>
<evidence type="ECO:0000259" key="9">
    <source>
        <dbReference type="PROSITE" id="PS50075"/>
    </source>
</evidence>
<dbReference type="Gene3D" id="3.40.50.150">
    <property type="entry name" value="Vaccinia Virus protein VP39"/>
    <property type="match status" value="1"/>
</dbReference>
<dbReference type="Gene3D" id="3.10.129.110">
    <property type="entry name" value="Polyketide synthase dehydratase"/>
    <property type="match status" value="1"/>
</dbReference>
<dbReference type="OrthoDB" id="329835at2759"/>
<dbReference type="InterPro" id="IPR049551">
    <property type="entry name" value="PKS_DH_C"/>
</dbReference>
<dbReference type="PROSITE" id="PS00012">
    <property type="entry name" value="PHOSPHOPANTETHEINE"/>
    <property type="match status" value="1"/>
</dbReference>
<feature type="region of interest" description="Disordered" evidence="8">
    <location>
        <begin position="2519"/>
        <end position="2562"/>
    </location>
</feature>
<evidence type="ECO:0000256" key="7">
    <source>
        <dbReference type="PROSITE-ProRule" id="PRU01363"/>
    </source>
</evidence>
<evidence type="ECO:0000256" key="1">
    <source>
        <dbReference type="ARBA" id="ARBA00022450"/>
    </source>
</evidence>
<dbReference type="InterPro" id="IPR042104">
    <property type="entry name" value="PKS_dehydratase_sf"/>
</dbReference>
<evidence type="ECO:0000313" key="13">
    <source>
        <dbReference type="Proteomes" id="UP000037136"/>
    </source>
</evidence>
<dbReference type="SMART" id="SM00825">
    <property type="entry name" value="PKS_KS"/>
    <property type="match status" value="1"/>
</dbReference>
<dbReference type="SMART" id="SM00822">
    <property type="entry name" value="PKS_KR"/>
    <property type="match status" value="1"/>
</dbReference>
<dbReference type="Pfam" id="PF16197">
    <property type="entry name" value="KAsynt_C_assoc"/>
    <property type="match status" value="1"/>
</dbReference>
<dbReference type="GO" id="GO:0032259">
    <property type="term" value="P:methylation"/>
    <property type="evidence" value="ECO:0007669"/>
    <property type="project" value="UniProtKB-KW"/>
</dbReference>
<evidence type="ECO:0000259" key="11">
    <source>
        <dbReference type="PROSITE" id="PS52019"/>
    </source>
</evidence>
<dbReference type="PROSITE" id="PS52004">
    <property type="entry name" value="KS3_2"/>
    <property type="match status" value="1"/>
</dbReference>
<dbReference type="InterPro" id="IPR016035">
    <property type="entry name" value="Acyl_Trfase/lysoPLipase"/>
</dbReference>
<dbReference type="GO" id="GO:0008168">
    <property type="term" value="F:methyltransferase activity"/>
    <property type="evidence" value="ECO:0007669"/>
    <property type="project" value="UniProtKB-KW"/>
</dbReference>
<dbReference type="Pfam" id="PF02801">
    <property type="entry name" value="Ketoacyl-synt_C"/>
    <property type="match status" value="1"/>
</dbReference>
<accession>A0A2A9P8B6</accession>
<feature type="compositionally biased region" description="Polar residues" evidence="8">
    <location>
        <begin position="2519"/>
        <end position="2551"/>
    </location>
</feature>
<dbReference type="InterPro" id="IPR032821">
    <property type="entry name" value="PKS_assoc"/>
</dbReference>
<sequence>MIQKANEPIAIVGSACRFPGDASSPSKLWDILLDPKDLQREISDDRFSAEGFYHPNGAHHGHSNVRKAYLLNEDLSLFDASFFGIKPIEARAMDPQQRFLLETTYEALESAGMPIADLRGSDTAVYVGVMSNDYGTMLLRDIQNTPTYCATGVGQSILSNRLSYFFDWHGPSVTIDTACSSSLVAIHMAVQTLRGGESRTAVACGSNLILGPENFVMESKLQMLSPDGRSRMWDQGANGYARGDGVASVVLKKLSDAMADGDDIECIIRETSVGQDGATAAGLTVPSSTAQAGLIRSTYAKAGLDMLKRHHRPQYFEAHGTGTPVGDPAEARAIYNTFSGSHQGGHPLYVGSIKSVLGHAEGAAGIAAVLKASLALQKGYIPPNLLFERLSDRVEPFYKNMEIRKAAMPWPDVEGGTRRASVNSFGFGGTNAHAILEHYEKTPSPRSEVAVNSTPFVFSAYSEHSLRAMLSEYAAYLGSSGKGIDVKDLAWTLRERRSTLPCRVAFSASSLDHLRLKMESKLRQENTNIGITALPVTSGSGGPKILGVFTGQGAQYARMGAELMEKSELARNMIEDLESHLAQLPGEDAPTWSLRAEMAANDSSSRVNEAALSQPLCTAVQILLVHLLQQAGVFFDAIVGHSSGEIAAAYAAGCLTAREAICIAYYRGLHLQLVSSPNGVGIRGAMAAVGSSMQDVTSLCEDELFSGRVVVAASNSPSSVTISGDEDAVAELQLVLDDENKFNRRLRVDRAYHSGHMLPCYEPYVASLRRCALAPRKPRDGCVFISSVYNRPFDLDMGLEAVYWAENMTRPVLFYQALRGALAGCPCSLALEVGAHAALRSPANETIRAALGKEMPYQGVLSRGVAADEALSDCLGFLWCYMDKTRISLDKYARAAAGSERSYNLVKGLPTYRWRHDVKHWHESRSCRNTRLRRRRVHPLLGDVSPDCASRHMSWHNVLRVSEMEWLSGHRVQGQTVYPAAAHLAAALEAARVLAEGAGRELRLLDLREFTIHEAIVFDGDEVGVEVLVSMADIARDPQLQGIRANFTCSAALGPETQQDLTLVASGRVEMVLGEASRSLLPPRHLSLPHAIEVEPDRFYESITHLGYNFSDRFRSLLAPRRRHGKATCQVRMRPSEDADDSLMLHPAELDAALQAIILAYSHPYDRQLHSLYVPASFRHVRINPALCGAAQPLSIDSIIVSRDSGQRSITGDASIYSGECQHAAVQIQCASFAPLGQSAVEDSKVFSKVDWVRDRPDGVEAARDIALTARHHDTARVLERISTFFLRMFDRDVPPDDASRSEFPTSWYLKYARHMNTVVESGRHRFATKEWLRDSLEDILEASRPFSDTPDVQIMLLVGEQMPRVLRGETTILEHFRQDDILDRYYASGFGWEESTRWVGQVVKQIVDRYPTMNIFEAGAGTGAATKAIFREIGQTYLSYTYTDISSVFLEAGSSAFSQHADGMVFQLFDAEKDPLAQGFAQAAYDLIVAFYVIHATSHLERCLCNLRKLLKPGGFLVVGEAQEVQHDLARSGFIFGTLPGWWLGADSGRNLSPQVSLHEWDRLLRSTGFSGVDATPPEDFRETFGVCHFVSQAIDDQVNFLREPLVSACRPPPLDKVVIIGGQSPRSSHLSQGLEATFRAGFSTQVHAFKTLVDVDFSVVDAHSAVVSLVELDRPIFEDMTAETFEALKTMYALPKTLLWVTSGRLGDEPFANMTVGFGRTARHETPDLHIQQLDIADPHRTSPQTIAELLLRLKATVSSSNYTGNAEPEIVIDEKQRQFVSRLRPIRELNDRYNSARRSIKHEVEAAKSCIEIRPTPKGYVMQALPRYASSTPKGFVSLEVTHTTISALPTPFGPKFLALGVDATAGVSYMALIPSLASVVNVSSKSLVYCQTSGPLDGVELLATTGAHLISKAALDPLSRGQTLLAHNATSLVARALAMQAAVKGVSVVFSTDASERQVPDSWHNLAPYLSQVELDEFLLFNPSAFLGMSKDEVQRSANETGLASSLPPYCHTMTTKTVFSSIGCESSPCSDVSLKDMLCVALNYAQEHLLGKIPRPLKASILRLDSFSEGAHPEDPLSIVDWTAATSLSVPVCRLDVKPMFKGADSTYWVVGMTGGMGISLCDWMISKGARNIVLTSRNPDVAPEWIEYHRKRKANVVVIAWLDPAPDPHTHWPGGKLTDLYTCSDATDEAALRAVHQRICETLPPIVGVANGPMVLRDTSIRNMSYEELMDVVRPKVKSSIYLDRIFHDDDLDFFILISSLNSIVGNIGQANYAAGNSFLGGLAAHRRKRGLRAAAVNFGAITGAGFIERESSRGIDLFVKIFHLMRLSEEDWYQSVCETIDACRLDSPHGPELTTGLQDISIDSSDVPYWAFNPKFLYFTIQKKAASTGKDVGNTTASIRELVRVCQSQAELSEVIGHALADQLRKRLQVTIGDEEILAARSNEIGIDSLVSADIRVWFLKNLQTSIPILKIIGNDTMASLVQLAVDGMPAELVPQISGADGVDRTALAEASGQQDKVNGANGSEQAEVNGANGSQQAGVNGSQGAKGFTWKDQA</sequence>
<keyword evidence="13" id="KW-1185">Reference proteome</keyword>
<feature type="region of interest" description="C-terminal hotdog fold" evidence="7">
    <location>
        <begin position="1091"/>
        <end position="1242"/>
    </location>
</feature>
<dbReference type="InterPro" id="IPR013217">
    <property type="entry name" value="Methyltransf_12"/>
</dbReference>
<keyword evidence="3" id="KW-0489">Methyltransferase</keyword>
<dbReference type="Proteomes" id="UP000037136">
    <property type="component" value="Unassembled WGS sequence"/>
</dbReference>
<dbReference type="Gene3D" id="3.40.47.10">
    <property type="match status" value="1"/>
</dbReference>
<comment type="caution">
    <text evidence="12">The sequence shown here is derived from an EMBL/GenBank/DDBJ whole genome shotgun (WGS) entry which is preliminary data.</text>
</comment>
<evidence type="ECO:0000256" key="3">
    <source>
        <dbReference type="ARBA" id="ARBA00022603"/>
    </source>
</evidence>
<dbReference type="Pfam" id="PF00698">
    <property type="entry name" value="Acyl_transf_1"/>
    <property type="match status" value="1"/>
</dbReference>
<dbReference type="GO" id="GO:0006633">
    <property type="term" value="P:fatty acid biosynthetic process"/>
    <property type="evidence" value="ECO:0007669"/>
    <property type="project" value="InterPro"/>
</dbReference>
<dbReference type="InterPro" id="IPR050091">
    <property type="entry name" value="PKS_NRPS_Biosynth_Enz"/>
</dbReference>
<evidence type="ECO:0000256" key="4">
    <source>
        <dbReference type="ARBA" id="ARBA00022679"/>
    </source>
</evidence>
<dbReference type="SUPFAM" id="SSF52151">
    <property type="entry name" value="FabD/lysophospholipase-like"/>
    <property type="match status" value="1"/>
</dbReference>
<feature type="active site" description="Proton donor; for dehydratase activity" evidence="7">
    <location>
        <position position="1151"/>
    </location>
</feature>
<reference evidence="12 13" key="2">
    <citation type="journal article" date="2017" name="Sci. Rep.">
        <title>Ant-infecting Ophiocordyceps genomes reveal a high diversity of potential behavioral manipulation genes and a possible major role for enterotoxins.</title>
        <authorList>
            <person name="de Bekker C."/>
            <person name="Ohm R.A."/>
            <person name="Evans H.C."/>
            <person name="Brachmann A."/>
            <person name="Hughes D.P."/>
        </authorList>
    </citation>
    <scope>NUCLEOTIDE SEQUENCE [LARGE SCALE GENOMIC DNA]</scope>
    <source>
        <strain evidence="12 13">SC16a</strain>
    </source>
</reference>
<dbReference type="InterPro" id="IPR020841">
    <property type="entry name" value="PKS_Beta-ketoAc_synthase_dom"/>
</dbReference>
<dbReference type="InterPro" id="IPR018201">
    <property type="entry name" value="Ketoacyl_synth_AS"/>
</dbReference>
<dbReference type="InterPro" id="IPR029063">
    <property type="entry name" value="SAM-dependent_MTases_sf"/>
</dbReference>
<dbReference type="InterPro" id="IPR016039">
    <property type="entry name" value="Thiolase-like"/>
</dbReference>
<dbReference type="InterPro" id="IPR014031">
    <property type="entry name" value="Ketoacyl_synth_C"/>
</dbReference>
<feature type="region of interest" description="N-terminal hotdog fold" evidence="7">
    <location>
        <begin position="938"/>
        <end position="1076"/>
    </location>
</feature>
<dbReference type="GO" id="GO:0004312">
    <property type="term" value="F:fatty acid synthase activity"/>
    <property type="evidence" value="ECO:0007669"/>
    <property type="project" value="TreeGrafter"/>
</dbReference>
<keyword evidence="4" id="KW-0808">Transferase</keyword>
<feature type="active site" description="Proton acceptor; for dehydratase activity" evidence="7">
    <location>
        <position position="970"/>
    </location>
</feature>
<dbReference type="InterPro" id="IPR006162">
    <property type="entry name" value="Ppantetheine_attach_site"/>
</dbReference>
<dbReference type="InterPro" id="IPR016036">
    <property type="entry name" value="Malonyl_transacylase_ACP-bd"/>
</dbReference>
<dbReference type="InterPro" id="IPR013968">
    <property type="entry name" value="PKS_KR"/>
</dbReference>
<dbReference type="EMBL" id="LAZP02000453">
    <property type="protein sequence ID" value="PFH57122.1"/>
    <property type="molecule type" value="Genomic_DNA"/>
</dbReference>
<reference evidence="12 13" key="1">
    <citation type="journal article" date="2015" name="BMC Genomics">
        <title>Gene expression during zombie ant biting behavior reflects the complexity underlying fungal parasitic behavioral manipulation.</title>
        <authorList>
            <person name="de Bekker C."/>
            <person name="Ohm R.A."/>
            <person name="Loreto R.G."/>
            <person name="Sebastian A."/>
            <person name="Albert I."/>
            <person name="Merrow M."/>
            <person name="Brachmann A."/>
            <person name="Hughes D.P."/>
        </authorList>
    </citation>
    <scope>NUCLEOTIDE SEQUENCE [LARGE SCALE GENOMIC DNA]</scope>
    <source>
        <strain evidence="12 13">SC16a</strain>
    </source>
</reference>
<dbReference type="GO" id="GO:0016491">
    <property type="term" value="F:oxidoreductase activity"/>
    <property type="evidence" value="ECO:0007669"/>
    <property type="project" value="UniProtKB-KW"/>
</dbReference>
<dbReference type="PROSITE" id="PS00606">
    <property type="entry name" value="KS3_1"/>
    <property type="match status" value="1"/>
</dbReference>
<dbReference type="InterPro" id="IPR036291">
    <property type="entry name" value="NAD(P)-bd_dom_sf"/>
</dbReference>
<dbReference type="SUPFAM" id="SSF51735">
    <property type="entry name" value="NAD(P)-binding Rossmann-fold domains"/>
    <property type="match status" value="1"/>
</dbReference>
<dbReference type="GO" id="GO:0044550">
    <property type="term" value="P:secondary metabolite biosynthetic process"/>
    <property type="evidence" value="ECO:0007669"/>
    <property type="project" value="TreeGrafter"/>
</dbReference>
<dbReference type="SUPFAM" id="SSF55048">
    <property type="entry name" value="Probable ACP-binding domain of malonyl-CoA ACP transacylase"/>
    <property type="match status" value="1"/>
</dbReference>
<dbReference type="PROSITE" id="PS52019">
    <property type="entry name" value="PKS_MFAS_DH"/>
    <property type="match status" value="1"/>
</dbReference>
<proteinExistence type="predicted"/>
<dbReference type="InterPro" id="IPR001227">
    <property type="entry name" value="Ac_transferase_dom_sf"/>
</dbReference>
<feature type="domain" description="Ketosynthase family 3 (KS3)" evidence="10">
    <location>
        <begin position="6"/>
        <end position="438"/>
    </location>
</feature>
<dbReference type="PROSITE" id="PS50075">
    <property type="entry name" value="CARRIER"/>
    <property type="match status" value="1"/>
</dbReference>
<dbReference type="GO" id="GO:0004315">
    <property type="term" value="F:3-oxoacyl-[acyl-carrier-protein] synthase activity"/>
    <property type="evidence" value="ECO:0007669"/>
    <property type="project" value="InterPro"/>
</dbReference>
<dbReference type="CDD" id="cd02440">
    <property type="entry name" value="AdoMet_MTases"/>
    <property type="match status" value="1"/>
</dbReference>
<evidence type="ECO:0000256" key="2">
    <source>
        <dbReference type="ARBA" id="ARBA00022553"/>
    </source>
</evidence>
<dbReference type="InterPro" id="IPR049552">
    <property type="entry name" value="PKS_DH_N"/>
</dbReference>
<keyword evidence="2" id="KW-0597">Phosphoprotein</keyword>
<dbReference type="SMART" id="SM00827">
    <property type="entry name" value="PKS_AT"/>
    <property type="match status" value="1"/>
</dbReference>
<dbReference type="Pfam" id="PF00109">
    <property type="entry name" value="ketoacyl-synt"/>
    <property type="match status" value="1"/>
</dbReference>
<dbReference type="Gene3D" id="3.40.50.720">
    <property type="entry name" value="NAD(P)-binding Rossmann-like Domain"/>
    <property type="match status" value="2"/>
</dbReference>
<dbReference type="Pfam" id="PF08659">
    <property type="entry name" value="KR"/>
    <property type="match status" value="1"/>
</dbReference>
<dbReference type="Pfam" id="PF14765">
    <property type="entry name" value="PS-DH"/>
    <property type="match status" value="1"/>
</dbReference>
<dbReference type="InterPro" id="IPR049900">
    <property type="entry name" value="PKS_mFAS_DH"/>
</dbReference>
<evidence type="ECO:0000256" key="8">
    <source>
        <dbReference type="SAM" id="MobiDB-lite"/>
    </source>
</evidence>
<feature type="domain" description="PKS/mFAS DH" evidence="11">
    <location>
        <begin position="938"/>
        <end position="1242"/>
    </location>
</feature>
<organism evidence="12 13">
    <name type="scientific">Ophiocordyceps unilateralis</name>
    <name type="common">Zombie-ant fungus</name>
    <name type="synonym">Torrubia unilateralis</name>
    <dbReference type="NCBI Taxonomy" id="268505"/>
    <lineage>
        <taxon>Eukaryota</taxon>
        <taxon>Fungi</taxon>
        <taxon>Dikarya</taxon>
        <taxon>Ascomycota</taxon>
        <taxon>Pezizomycotina</taxon>
        <taxon>Sordariomycetes</taxon>
        <taxon>Hypocreomycetidae</taxon>
        <taxon>Hypocreales</taxon>
        <taxon>Ophiocordycipitaceae</taxon>
        <taxon>Ophiocordyceps</taxon>
    </lineage>
</organism>
<dbReference type="InterPro" id="IPR009081">
    <property type="entry name" value="PP-bd_ACP"/>
</dbReference>
<dbReference type="SMART" id="SM00826">
    <property type="entry name" value="PKS_DH"/>
    <property type="match status" value="1"/>
</dbReference>
<dbReference type="SUPFAM" id="SSF53901">
    <property type="entry name" value="Thiolase-like"/>
    <property type="match status" value="1"/>
</dbReference>
<dbReference type="Pfam" id="PF08242">
    <property type="entry name" value="Methyltransf_12"/>
    <property type="match status" value="1"/>
</dbReference>
<dbReference type="SUPFAM" id="SSF53335">
    <property type="entry name" value="S-adenosyl-L-methionine-dependent methyltransferases"/>
    <property type="match status" value="1"/>
</dbReference>
<gene>
    <name evidence="12" type="ORF">XA68_15483</name>
</gene>
<dbReference type="FunFam" id="3.40.47.10:FF:000019">
    <property type="entry name" value="Polyketide synthase type I"/>
    <property type="match status" value="1"/>
</dbReference>
<dbReference type="InterPro" id="IPR014043">
    <property type="entry name" value="Acyl_transferase_dom"/>
</dbReference>
<dbReference type="InterPro" id="IPR014030">
    <property type="entry name" value="Ketoacyl_synth_N"/>
</dbReference>
<dbReference type="Gene3D" id="3.40.366.10">
    <property type="entry name" value="Malonyl-Coenzyme A Acyl Carrier Protein, domain 2"/>
    <property type="match status" value="1"/>
</dbReference>
<dbReference type="Pfam" id="PF21089">
    <property type="entry name" value="PKS_DH_N"/>
    <property type="match status" value="1"/>
</dbReference>
<protein>
    <submittedName>
        <fullName evidence="12">Uncharacterized protein</fullName>
    </submittedName>
</protein>
<dbReference type="InterPro" id="IPR057326">
    <property type="entry name" value="KR_dom"/>
</dbReference>
<dbReference type="InterPro" id="IPR020807">
    <property type="entry name" value="PKS_DH"/>
</dbReference>
<keyword evidence="5" id="KW-0560">Oxidoreductase</keyword>
<dbReference type="CDD" id="cd00833">
    <property type="entry name" value="PKS"/>
    <property type="match status" value="1"/>
</dbReference>
<evidence type="ECO:0000313" key="12">
    <source>
        <dbReference type="EMBL" id="PFH57122.1"/>
    </source>
</evidence>
<evidence type="ECO:0000256" key="5">
    <source>
        <dbReference type="ARBA" id="ARBA00023002"/>
    </source>
</evidence>
<dbReference type="PANTHER" id="PTHR43775">
    <property type="entry name" value="FATTY ACID SYNTHASE"/>
    <property type="match status" value="1"/>
</dbReference>
<dbReference type="STRING" id="268505.A0A2A9P8B6"/>
<keyword evidence="1" id="KW-0596">Phosphopantetheine</keyword>
<dbReference type="PANTHER" id="PTHR43775:SF20">
    <property type="entry name" value="HYBRID PKS-NRPS SYNTHETASE APDA"/>
    <property type="match status" value="1"/>
</dbReference>
<keyword evidence="6" id="KW-0511">Multifunctional enzyme</keyword>
<evidence type="ECO:0000256" key="6">
    <source>
        <dbReference type="ARBA" id="ARBA00023268"/>
    </source>
</evidence>